<organism evidence="2 3">
    <name type="scientific">Rosenbergiella gaditana</name>
    <dbReference type="NCBI Taxonomy" id="2726987"/>
    <lineage>
        <taxon>Bacteria</taxon>
        <taxon>Pseudomonadati</taxon>
        <taxon>Pseudomonadota</taxon>
        <taxon>Gammaproteobacteria</taxon>
        <taxon>Enterobacterales</taxon>
        <taxon>Erwiniaceae</taxon>
        <taxon>Rosenbergiella</taxon>
    </lineage>
</organism>
<name>A0ABS5T085_9GAMM</name>
<reference evidence="2 3" key="1">
    <citation type="submission" date="2020-04" db="EMBL/GenBank/DDBJ databases">
        <title>Genome sequencing of Rosenbergiella species.</title>
        <authorList>
            <person name="Alvarez-Perez S."/>
            <person name="Lievens B."/>
        </authorList>
    </citation>
    <scope>NUCLEOTIDE SEQUENCE [LARGE SCALE GENOMIC DNA]</scope>
    <source>
        <strain evidence="2 3">S61</strain>
    </source>
</reference>
<evidence type="ECO:0000256" key="1">
    <source>
        <dbReference type="SAM" id="Coils"/>
    </source>
</evidence>
<accession>A0ABS5T085</accession>
<sequence>MNQITTKINHVIHSKDFTKRLPDNSLKEFQRFSDNVNSLINEIERLNGDLVHENRALAIKAYQDSLTGLDNRAAFINH</sequence>
<keyword evidence="1" id="KW-0175">Coiled coil</keyword>
<comment type="caution">
    <text evidence="2">The sequence shown here is derived from an EMBL/GenBank/DDBJ whole genome shotgun (WGS) entry which is preliminary data.</text>
</comment>
<keyword evidence="3" id="KW-1185">Reference proteome</keyword>
<dbReference type="EMBL" id="JABBFR010000058">
    <property type="protein sequence ID" value="MBT0725761.1"/>
    <property type="molecule type" value="Genomic_DNA"/>
</dbReference>
<proteinExistence type="predicted"/>
<gene>
    <name evidence="2" type="ORF">HH682_15405</name>
</gene>
<evidence type="ECO:0008006" key="4">
    <source>
        <dbReference type="Google" id="ProtNLM"/>
    </source>
</evidence>
<feature type="coiled-coil region" evidence="1">
    <location>
        <begin position="29"/>
        <end position="56"/>
    </location>
</feature>
<dbReference type="RefSeq" id="WP_214238362.1">
    <property type="nucleotide sequence ID" value="NZ_JABBFR010000058.1"/>
</dbReference>
<evidence type="ECO:0000313" key="3">
    <source>
        <dbReference type="Proteomes" id="UP000790096"/>
    </source>
</evidence>
<dbReference type="Proteomes" id="UP000790096">
    <property type="component" value="Unassembled WGS sequence"/>
</dbReference>
<evidence type="ECO:0000313" key="2">
    <source>
        <dbReference type="EMBL" id="MBT0725761.1"/>
    </source>
</evidence>
<protein>
    <recommendedName>
        <fullName evidence="4">Methyl-accepting chemotaxis protein</fullName>
    </recommendedName>
</protein>